<dbReference type="InterPro" id="IPR021973">
    <property type="entry name" value="SprA-related"/>
</dbReference>
<feature type="compositionally biased region" description="Low complexity" evidence="1">
    <location>
        <begin position="265"/>
        <end position="286"/>
    </location>
</feature>
<accession>A0A1M7J3C2</accession>
<sequence>MPSVRKFRHLALRLHAKLIGGLRPVNESIGPIGDTFRMIAALFSNSPASALRGSGLMGDIKTAADETLAVKGDVRDKEPAAAPAVRSLRAGNAPTLSGEAILALQADDTGQPATSRRRGDGQDTTGAESSETSSSGESDETRTVGTAGSGGQETAQATGQGEEEDSSDPQELSEEEEKQVDKLQQRDREVRAHEAAHARTGGPHAGAPSYTFQQGPDGKRYAIGGEVSIDTSAEQSPEATIRKMQTVIRAATAPAEPSSQDLKVAQQARAQLAEAQAEARTQQAEELQGDDEETGPTGGPEAGNEPKANAGNATAESEDADGGSSGQGRSSDLFAAIQSYQSGGQLGAFGNRQPASAGLYA</sequence>
<keyword evidence="3" id="KW-1185">Reference proteome</keyword>
<evidence type="ECO:0000313" key="2">
    <source>
        <dbReference type="EMBL" id="SHM47549.1"/>
    </source>
</evidence>
<dbReference type="EMBL" id="FRBW01000002">
    <property type="protein sequence ID" value="SHM47549.1"/>
    <property type="molecule type" value="Genomic_DNA"/>
</dbReference>
<gene>
    <name evidence="2" type="ORF">SAMN05444272_2719</name>
</gene>
<dbReference type="AlphaFoldDB" id="A0A1M7J3C2"/>
<organism evidence="2 3">
    <name type="scientific">Roseibium suaedae</name>
    <dbReference type="NCBI Taxonomy" id="735517"/>
    <lineage>
        <taxon>Bacteria</taxon>
        <taxon>Pseudomonadati</taxon>
        <taxon>Pseudomonadota</taxon>
        <taxon>Alphaproteobacteria</taxon>
        <taxon>Hyphomicrobiales</taxon>
        <taxon>Stappiaceae</taxon>
        <taxon>Roseibium</taxon>
    </lineage>
</organism>
<feature type="region of interest" description="Disordered" evidence="1">
    <location>
        <begin position="104"/>
        <end position="336"/>
    </location>
</feature>
<name>A0A1M7J3C2_9HYPH</name>
<protein>
    <submittedName>
        <fullName evidence="2">SprA-related family protein</fullName>
    </submittedName>
</protein>
<feature type="compositionally biased region" description="Low complexity" evidence="1">
    <location>
        <begin position="123"/>
        <end position="136"/>
    </location>
</feature>
<dbReference type="Proteomes" id="UP000186002">
    <property type="component" value="Unassembled WGS sequence"/>
</dbReference>
<dbReference type="STRING" id="735517.SAMN05444272_2719"/>
<evidence type="ECO:0000313" key="3">
    <source>
        <dbReference type="Proteomes" id="UP000186002"/>
    </source>
</evidence>
<feature type="compositionally biased region" description="Acidic residues" evidence="1">
    <location>
        <begin position="161"/>
        <end position="178"/>
    </location>
</feature>
<evidence type="ECO:0000256" key="1">
    <source>
        <dbReference type="SAM" id="MobiDB-lite"/>
    </source>
</evidence>
<feature type="compositionally biased region" description="Polar residues" evidence="1">
    <location>
        <begin position="229"/>
        <end position="238"/>
    </location>
</feature>
<proteinExistence type="predicted"/>
<feature type="compositionally biased region" description="Basic and acidic residues" evidence="1">
    <location>
        <begin position="179"/>
        <end position="197"/>
    </location>
</feature>
<dbReference type="Pfam" id="PF12118">
    <property type="entry name" value="SprA-related"/>
    <property type="match status" value="1"/>
</dbReference>
<reference evidence="2 3" key="1">
    <citation type="submission" date="2016-11" db="EMBL/GenBank/DDBJ databases">
        <authorList>
            <person name="Jaros S."/>
            <person name="Januszkiewicz K."/>
            <person name="Wedrychowicz H."/>
        </authorList>
    </citation>
    <scope>NUCLEOTIDE SEQUENCE [LARGE SCALE GENOMIC DNA]</scope>
    <source>
        <strain evidence="2 3">DSM 22153</strain>
    </source>
</reference>